<dbReference type="OrthoDB" id="3262173at2759"/>
<sequence length="391" mass="42685">MRCVGVDSRNGRNGPRALASGPLETSDTPPLDTKNWLGSPLNNRSLRPTDAVIWKICCLRQTGRPKSNTLAGARPDISDSAAGHAEGPNGGGENDHIENESEFESQGHLKGTDKGKSKESNVSHKQVLDLPGPDPDELHSPARAKPKHISHSRVSSLAHNSISDQPSAKPPSSSSPGSSKKPISHHRGTPDSIADDQSSVGDGPKQTRVRKTETERKEFLEKDAHSGEVEPHRMFCNNCNEWVQLNPTRRYVMRLWLEHHKHEDAPVVPTTILEQARDPQECGLPDAPLQTTLIPDNTTGVPGNPKSPAVVPKTEPPTDVVALTELPFAQVDASPGKRTREDSEDEVDERRVRPRTEAYESPEGDAPGLLDWLLLPIRTFVRGFKEGMSSS</sequence>
<protein>
    <submittedName>
        <fullName evidence="2">Uncharacterized protein</fullName>
    </submittedName>
</protein>
<feature type="region of interest" description="Disordered" evidence="1">
    <location>
        <begin position="64"/>
        <end position="225"/>
    </location>
</feature>
<feature type="compositionally biased region" description="Low complexity" evidence="1">
    <location>
        <begin position="166"/>
        <end position="181"/>
    </location>
</feature>
<feature type="compositionally biased region" description="Polar residues" evidence="1">
    <location>
        <begin position="152"/>
        <end position="165"/>
    </location>
</feature>
<evidence type="ECO:0000256" key="1">
    <source>
        <dbReference type="SAM" id="MobiDB-lite"/>
    </source>
</evidence>
<proteinExistence type="predicted"/>
<gene>
    <name evidence="2" type="ORF">OBBRIDRAFT_523114</name>
</gene>
<dbReference type="EMBL" id="KV722384">
    <property type="protein sequence ID" value="OCH91526.1"/>
    <property type="molecule type" value="Genomic_DNA"/>
</dbReference>
<evidence type="ECO:0000313" key="2">
    <source>
        <dbReference type="EMBL" id="OCH91526.1"/>
    </source>
</evidence>
<evidence type="ECO:0000313" key="3">
    <source>
        <dbReference type="Proteomes" id="UP000250043"/>
    </source>
</evidence>
<feature type="region of interest" description="Disordered" evidence="1">
    <location>
        <begin position="296"/>
        <end position="315"/>
    </location>
</feature>
<feature type="compositionally biased region" description="Basic and acidic residues" evidence="1">
    <location>
        <begin position="93"/>
        <end position="122"/>
    </location>
</feature>
<reference evidence="2 3" key="1">
    <citation type="submission" date="2016-07" db="EMBL/GenBank/DDBJ databases">
        <title>Draft genome of the white-rot fungus Obba rivulosa 3A-2.</title>
        <authorList>
            <consortium name="DOE Joint Genome Institute"/>
            <person name="Miettinen O."/>
            <person name="Riley R."/>
            <person name="Acob R."/>
            <person name="Barry K."/>
            <person name="Cullen D."/>
            <person name="De Vries R."/>
            <person name="Hainaut M."/>
            <person name="Hatakka A."/>
            <person name="Henrissat B."/>
            <person name="Hilden K."/>
            <person name="Kuo R."/>
            <person name="Labutti K."/>
            <person name="Lipzen A."/>
            <person name="Makela M.R."/>
            <person name="Sandor L."/>
            <person name="Spatafora J.W."/>
            <person name="Grigoriev I.V."/>
            <person name="Hibbett D.S."/>
        </authorList>
    </citation>
    <scope>NUCLEOTIDE SEQUENCE [LARGE SCALE GENOMIC DNA]</scope>
    <source>
        <strain evidence="2 3">3A-2</strain>
    </source>
</reference>
<feature type="compositionally biased region" description="Basic and acidic residues" evidence="1">
    <location>
        <begin position="210"/>
        <end position="225"/>
    </location>
</feature>
<dbReference type="Proteomes" id="UP000250043">
    <property type="component" value="Unassembled WGS sequence"/>
</dbReference>
<accession>A0A8E2DLZ3</accession>
<name>A0A8E2DLZ3_9APHY</name>
<dbReference type="AlphaFoldDB" id="A0A8E2DLZ3"/>
<keyword evidence="3" id="KW-1185">Reference proteome</keyword>
<feature type="region of interest" description="Disordered" evidence="1">
    <location>
        <begin position="1"/>
        <end position="44"/>
    </location>
</feature>
<feature type="region of interest" description="Disordered" evidence="1">
    <location>
        <begin position="330"/>
        <end position="368"/>
    </location>
</feature>
<feature type="compositionally biased region" description="Basic residues" evidence="1">
    <location>
        <begin position="142"/>
        <end position="151"/>
    </location>
</feature>
<organism evidence="2 3">
    <name type="scientific">Obba rivulosa</name>
    <dbReference type="NCBI Taxonomy" id="1052685"/>
    <lineage>
        <taxon>Eukaryota</taxon>
        <taxon>Fungi</taxon>
        <taxon>Dikarya</taxon>
        <taxon>Basidiomycota</taxon>
        <taxon>Agaricomycotina</taxon>
        <taxon>Agaricomycetes</taxon>
        <taxon>Polyporales</taxon>
        <taxon>Gelatoporiaceae</taxon>
        <taxon>Obba</taxon>
    </lineage>
</organism>
<feature type="compositionally biased region" description="Basic and acidic residues" evidence="1">
    <location>
        <begin position="348"/>
        <end position="358"/>
    </location>
</feature>